<dbReference type="EMBL" id="CP019980">
    <property type="protein sequence ID" value="AVK96835.1"/>
    <property type="molecule type" value="Genomic_DNA"/>
</dbReference>
<evidence type="ECO:0000256" key="1">
    <source>
        <dbReference type="ARBA" id="ARBA00022598"/>
    </source>
</evidence>
<evidence type="ECO:0000256" key="3">
    <source>
        <dbReference type="ARBA" id="ARBA00022840"/>
    </source>
</evidence>
<keyword evidence="3 4" id="KW-0067">ATP-binding</keyword>
<proteinExistence type="predicted"/>
<reference evidence="7 9" key="2">
    <citation type="submission" date="2018-06" db="EMBL/GenBank/DDBJ databases">
        <authorList>
            <consortium name="Pathogen Informatics"/>
            <person name="Doyle S."/>
        </authorList>
    </citation>
    <scope>NUCLEOTIDE SEQUENCE [LARGE SCALE GENOMIC DNA]</scope>
    <source>
        <strain evidence="7 9">NCTC10338</strain>
    </source>
</reference>
<evidence type="ECO:0000313" key="9">
    <source>
        <dbReference type="Proteomes" id="UP000255295"/>
    </source>
</evidence>
<dbReference type="PROSITE" id="PS50975">
    <property type="entry name" value="ATP_GRASP"/>
    <property type="match status" value="1"/>
</dbReference>
<name>A0A2S0K0C1_LYSSH</name>
<dbReference type="PANTHER" id="PTHR43585">
    <property type="entry name" value="FUMIPYRROLE BIOSYNTHESIS PROTEIN C"/>
    <property type="match status" value="1"/>
</dbReference>
<dbReference type="EMBL" id="UFSZ01000001">
    <property type="protein sequence ID" value="SUV17333.1"/>
    <property type="molecule type" value="Genomic_DNA"/>
</dbReference>
<organism evidence="6 8">
    <name type="scientific">Lysinibacillus sphaericus</name>
    <name type="common">Bacillus sphaericus</name>
    <dbReference type="NCBI Taxonomy" id="1421"/>
    <lineage>
        <taxon>Bacteria</taxon>
        <taxon>Bacillati</taxon>
        <taxon>Bacillota</taxon>
        <taxon>Bacilli</taxon>
        <taxon>Bacillales</taxon>
        <taxon>Bacillaceae</taxon>
        <taxon>Lysinibacillus</taxon>
    </lineage>
</organism>
<dbReference type="RefSeq" id="WP_024364163.1">
    <property type="nucleotide sequence ID" value="NZ_BJNS01000047.1"/>
</dbReference>
<keyword evidence="1 7" id="KW-0436">Ligase</keyword>
<sequence length="404" mass="46667">MKNILLIGANKKEFAKKFESKDNIKRILIIEEWYKDLYSIEKYEIVKYVKSINDYEEIIKKIEEIKSKIEIESIIAVSERAILTAGFVRNYLGINGMSYDDSLLFTNKYIMKEKFSKLGYCLPCISFEDFKIDTSNKFPMIIKPIYGSAAKGIQKINSFTDFQTKIKLIADKDVIIEPFLKIKKEFHIDSIVINGKVLFYSISEYFTPMLEREHGSFMIGENHKLYKELKSLNENIINHINIQDSYVTHAEFLLDEDYNLYLGEIACRPGGGKIIDLINRVYSIDFDDVVIELSLNNMIGVIERIKQIKNKKYDTRINAWFGLPTKSGMVSSISENTTFLKIKGVFDSKVELKKGDIVNKNFHSSSISGYVLFKGNTIEEVQSIKNKIENNFTLNTINEGENYD</sequence>
<evidence type="ECO:0000256" key="2">
    <source>
        <dbReference type="ARBA" id="ARBA00022741"/>
    </source>
</evidence>
<dbReference type="Gene3D" id="3.30.470.20">
    <property type="entry name" value="ATP-grasp fold, B domain"/>
    <property type="match status" value="1"/>
</dbReference>
<dbReference type="GO" id="GO:0005524">
    <property type="term" value="F:ATP binding"/>
    <property type="evidence" value="ECO:0007669"/>
    <property type="project" value="UniProtKB-UniRule"/>
</dbReference>
<dbReference type="GO" id="GO:0016874">
    <property type="term" value="F:ligase activity"/>
    <property type="evidence" value="ECO:0007669"/>
    <property type="project" value="UniProtKB-KW"/>
</dbReference>
<evidence type="ECO:0000313" key="8">
    <source>
        <dbReference type="Proteomes" id="UP000238825"/>
    </source>
</evidence>
<feature type="domain" description="ATP-grasp" evidence="5">
    <location>
        <begin position="112"/>
        <end position="295"/>
    </location>
</feature>
<dbReference type="Gene3D" id="3.40.50.20">
    <property type="match status" value="1"/>
</dbReference>
<evidence type="ECO:0000259" key="5">
    <source>
        <dbReference type="PROSITE" id="PS50975"/>
    </source>
</evidence>
<dbReference type="InterPro" id="IPR011761">
    <property type="entry name" value="ATP-grasp"/>
</dbReference>
<dbReference type="GeneID" id="48276818"/>
<protein>
    <submittedName>
        <fullName evidence="6">ATP-grasp domain-containing protein</fullName>
    </submittedName>
    <submittedName>
        <fullName evidence="7">Amino acid ligase of ATP-grasp superfamily</fullName>
    </submittedName>
</protein>
<evidence type="ECO:0000256" key="4">
    <source>
        <dbReference type="PROSITE-ProRule" id="PRU00409"/>
    </source>
</evidence>
<dbReference type="GO" id="GO:0046872">
    <property type="term" value="F:metal ion binding"/>
    <property type="evidence" value="ECO:0007669"/>
    <property type="project" value="InterPro"/>
</dbReference>
<gene>
    <name evidence="7" type="primary">rhiM</name>
    <name evidence="6" type="ORF">LS41612_11475</name>
    <name evidence="7" type="ORF">NCTC10338_02430</name>
</gene>
<dbReference type="InterPro" id="IPR052032">
    <property type="entry name" value="ATP-dep_AA_Ligase"/>
</dbReference>
<dbReference type="PANTHER" id="PTHR43585:SF2">
    <property type="entry name" value="ATP-GRASP ENZYME FSQD"/>
    <property type="match status" value="1"/>
</dbReference>
<keyword evidence="2 4" id="KW-0547">Nucleotide-binding</keyword>
<accession>A0A2S0K0C1</accession>
<evidence type="ECO:0000313" key="6">
    <source>
        <dbReference type="EMBL" id="AVK96835.1"/>
    </source>
</evidence>
<dbReference type="Proteomes" id="UP000255295">
    <property type="component" value="Unassembled WGS sequence"/>
</dbReference>
<dbReference type="SUPFAM" id="SSF56059">
    <property type="entry name" value="Glutathione synthetase ATP-binding domain-like"/>
    <property type="match status" value="1"/>
</dbReference>
<evidence type="ECO:0000313" key="7">
    <source>
        <dbReference type="EMBL" id="SUV17333.1"/>
    </source>
</evidence>
<dbReference type="Proteomes" id="UP000238825">
    <property type="component" value="Chromosome"/>
</dbReference>
<dbReference type="AlphaFoldDB" id="A0A2S0K0C1"/>
<reference evidence="6 8" key="1">
    <citation type="submission" date="2017-03" db="EMBL/GenBank/DDBJ databases">
        <title>The whole genome sequencing and assembly of Lysinibacillus sphaericus DSM 28T strain.</title>
        <authorList>
            <person name="Lee Y.-J."/>
            <person name="Yi H."/>
            <person name="Bahn Y.-S."/>
            <person name="Kim J.F."/>
            <person name="Lee D.-W."/>
        </authorList>
    </citation>
    <scope>NUCLEOTIDE SEQUENCE [LARGE SCALE GENOMIC DNA]</scope>
    <source>
        <strain evidence="6 8">DSM 28</strain>
    </source>
</reference>